<dbReference type="Gene3D" id="1.20.58.1710">
    <property type="match status" value="1"/>
</dbReference>
<keyword evidence="5 9" id="KW-0010">Activator</keyword>
<evidence type="ECO:0000256" key="1">
    <source>
        <dbReference type="ARBA" id="ARBA00004123"/>
    </source>
</evidence>
<evidence type="ECO:0000256" key="8">
    <source>
        <dbReference type="ARBA" id="ARBA00031261"/>
    </source>
</evidence>
<evidence type="ECO:0000313" key="12">
    <source>
        <dbReference type="Proteomes" id="UP000800092"/>
    </source>
</evidence>
<evidence type="ECO:0000256" key="3">
    <source>
        <dbReference type="ARBA" id="ARBA00020637"/>
    </source>
</evidence>
<feature type="region of interest" description="Disordered" evidence="10">
    <location>
        <begin position="195"/>
        <end position="229"/>
    </location>
</feature>
<evidence type="ECO:0000256" key="9">
    <source>
        <dbReference type="RuleBase" id="RU364144"/>
    </source>
</evidence>
<proteinExistence type="inferred from homology"/>
<comment type="subunit">
    <text evidence="9">Component of the Mediator complex.</text>
</comment>
<keyword evidence="7 9" id="KW-0539">Nucleus</keyword>
<dbReference type="EMBL" id="ML991859">
    <property type="protein sequence ID" value="KAF2229579.1"/>
    <property type="molecule type" value="Genomic_DNA"/>
</dbReference>
<dbReference type="GO" id="GO:0003712">
    <property type="term" value="F:transcription coregulator activity"/>
    <property type="evidence" value="ECO:0007669"/>
    <property type="project" value="InterPro"/>
</dbReference>
<feature type="compositionally biased region" description="Basic and acidic residues" evidence="10">
    <location>
        <begin position="215"/>
        <end position="225"/>
    </location>
</feature>
<evidence type="ECO:0000256" key="2">
    <source>
        <dbReference type="ARBA" id="ARBA00005716"/>
    </source>
</evidence>
<comment type="similarity">
    <text evidence="2 9">Belongs to the Mediator complex subunit 8 family.</text>
</comment>
<keyword evidence="6 9" id="KW-0804">Transcription</keyword>
<feature type="compositionally biased region" description="Basic and acidic residues" evidence="10">
    <location>
        <begin position="108"/>
        <end position="117"/>
    </location>
</feature>
<dbReference type="GO" id="GO:0006357">
    <property type="term" value="P:regulation of transcription by RNA polymerase II"/>
    <property type="evidence" value="ECO:0007669"/>
    <property type="project" value="InterPro"/>
</dbReference>
<dbReference type="GO" id="GO:0000978">
    <property type="term" value="F:RNA polymerase II cis-regulatory region sequence-specific DNA binding"/>
    <property type="evidence" value="ECO:0007669"/>
    <property type="project" value="TreeGrafter"/>
</dbReference>
<comment type="subcellular location">
    <subcellularLocation>
        <location evidence="1 9">Nucleus</location>
    </subcellularLocation>
</comment>
<organism evidence="11 12">
    <name type="scientific">Viridothelium virens</name>
    <name type="common">Speckled blister lichen</name>
    <name type="synonym">Trypethelium virens</name>
    <dbReference type="NCBI Taxonomy" id="1048519"/>
    <lineage>
        <taxon>Eukaryota</taxon>
        <taxon>Fungi</taxon>
        <taxon>Dikarya</taxon>
        <taxon>Ascomycota</taxon>
        <taxon>Pezizomycotina</taxon>
        <taxon>Dothideomycetes</taxon>
        <taxon>Dothideomycetes incertae sedis</taxon>
        <taxon>Trypetheliales</taxon>
        <taxon>Trypetheliaceae</taxon>
        <taxon>Viridothelium</taxon>
    </lineage>
</organism>
<sequence>MAPLTPEEKILDGARMQLVRISTAIQTLKVNLETTDPLPSWASLQSSFVLLSQSLKSIQDVIANNSAFLSSAQVYPNPHFPAQTQEAMLHMLLRKKLDPSAEDWIAEGQKEGSRIGHEDEDAEEDEAMEDGEGQARKGRKAILASTELKELWSWAGPTENEMARKMLDEETLNDFTFEEQERGVEHIATGIKRKLWESDSEDEDDEGGKMVGVEKNPKTEEKAVEPPRPVLPMDTIFRYMSTGKLTVANVAISQVQRR</sequence>
<dbReference type="InterPro" id="IPR019364">
    <property type="entry name" value="Mediatior_Med8_fun/met"/>
</dbReference>
<keyword evidence="4 9" id="KW-0805">Transcription regulation</keyword>
<name>A0A6A6GVD8_VIRVR</name>
<reference evidence="11" key="1">
    <citation type="journal article" date="2020" name="Stud. Mycol.">
        <title>101 Dothideomycetes genomes: a test case for predicting lifestyles and emergence of pathogens.</title>
        <authorList>
            <person name="Haridas S."/>
            <person name="Albert R."/>
            <person name="Binder M."/>
            <person name="Bloem J."/>
            <person name="Labutti K."/>
            <person name="Salamov A."/>
            <person name="Andreopoulos B."/>
            <person name="Baker S."/>
            <person name="Barry K."/>
            <person name="Bills G."/>
            <person name="Bluhm B."/>
            <person name="Cannon C."/>
            <person name="Castanera R."/>
            <person name="Culley D."/>
            <person name="Daum C."/>
            <person name="Ezra D."/>
            <person name="Gonzalez J."/>
            <person name="Henrissat B."/>
            <person name="Kuo A."/>
            <person name="Liang C."/>
            <person name="Lipzen A."/>
            <person name="Lutzoni F."/>
            <person name="Magnuson J."/>
            <person name="Mondo S."/>
            <person name="Nolan M."/>
            <person name="Ohm R."/>
            <person name="Pangilinan J."/>
            <person name="Park H.-J."/>
            <person name="Ramirez L."/>
            <person name="Alfaro M."/>
            <person name="Sun H."/>
            <person name="Tritt A."/>
            <person name="Yoshinaga Y."/>
            <person name="Zwiers L.-H."/>
            <person name="Turgeon B."/>
            <person name="Goodwin S."/>
            <person name="Spatafora J."/>
            <person name="Crous P."/>
            <person name="Grigoriev I."/>
        </authorList>
    </citation>
    <scope>NUCLEOTIDE SEQUENCE</scope>
    <source>
        <strain evidence="11">Tuck. ex Michener</strain>
    </source>
</reference>
<dbReference type="Gene3D" id="6.10.250.2610">
    <property type="match status" value="1"/>
</dbReference>
<dbReference type="PANTHER" id="PTHR13074:SF9">
    <property type="entry name" value="MEDIATOR OF RNA POLYMERASE II TRANSCRIPTION SUBUNIT 8"/>
    <property type="match status" value="1"/>
</dbReference>
<feature type="region of interest" description="Disordered" evidence="10">
    <location>
        <begin position="108"/>
        <end position="137"/>
    </location>
</feature>
<dbReference type="Pfam" id="PF10232">
    <property type="entry name" value="Med8"/>
    <property type="match status" value="1"/>
</dbReference>
<dbReference type="AlphaFoldDB" id="A0A6A6GVD8"/>
<protein>
    <recommendedName>
        <fullName evidence="3 9">Mediator of RNA polymerase II transcription subunit 8</fullName>
    </recommendedName>
    <alternativeName>
        <fullName evidence="8 9">Mediator complex subunit 8</fullName>
    </alternativeName>
</protein>
<gene>
    <name evidence="9" type="primary">MED8</name>
    <name evidence="11" type="ORF">EV356DRAFT_455560</name>
</gene>
<evidence type="ECO:0000256" key="4">
    <source>
        <dbReference type="ARBA" id="ARBA00023015"/>
    </source>
</evidence>
<feature type="compositionally biased region" description="Acidic residues" evidence="10">
    <location>
        <begin position="118"/>
        <end position="132"/>
    </location>
</feature>
<comment type="function">
    <text evidence="9">Component of the Mediator complex, a coactivator involved in the regulated transcription of nearly all RNA polymerase II-dependent genes. Mediator functions as a bridge to convey information from gene-specific regulatory proteins to the basal RNA polymerase II transcription machinery. Mediator is recruited to promoters by direct interactions with regulatory proteins and serves as a scaffold for the assembly of a functional preinitiation complex with RNA polymerase II and the general transcription factors.</text>
</comment>
<evidence type="ECO:0000313" key="11">
    <source>
        <dbReference type="EMBL" id="KAF2229579.1"/>
    </source>
</evidence>
<dbReference type="GO" id="GO:0070847">
    <property type="term" value="C:core mediator complex"/>
    <property type="evidence" value="ECO:0007669"/>
    <property type="project" value="TreeGrafter"/>
</dbReference>
<evidence type="ECO:0000256" key="10">
    <source>
        <dbReference type="SAM" id="MobiDB-lite"/>
    </source>
</evidence>
<evidence type="ECO:0000256" key="5">
    <source>
        <dbReference type="ARBA" id="ARBA00023159"/>
    </source>
</evidence>
<dbReference type="OrthoDB" id="5329317at2759"/>
<accession>A0A6A6GVD8</accession>
<dbReference type="PANTHER" id="PTHR13074">
    <property type="entry name" value="MEDIATOR OF RNA POLYMERASE II TRANSCRIPTION SUBUNIT 8"/>
    <property type="match status" value="1"/>
</dbReference>
<evidence type="ECO:0000256" key="7">
    <source>
        <dbReference type="ARBA" id="ARBA00023242"/>
    </source>
</evidence>
<dbReference type="GO" id="GO:0016592">
    <property type="term" value="C:mediator complex"/>
    <property type="evidence" value="ECO:0007669"/>
    <property type="project" value="InterPro"/>
</dbReference>
<keyword evidence="12" id="KW-1185">Reference proteome</keyword>
<dbReference type="Proteomes" id="UP000800092">
    <property type="component" value="Unassembled WGS sequence"/>
</dbReference>
<evidence type="ECO:0000256" key="6">
    <source>
        <dbReference type="ARBA" id="ARBA00023163"/>
    </source>
</evidence>